<dbReference type="RefSeq" id="YP_005090335.1">
    <property type="nucleotide sequence ID" value="NC_016739.1"/>
</dbReference>
<evidence type="ECO:0000256" key="2">
    <source>
        <dbReference type="ARBA" id="ARBA00023274"/>
    </source>
</evidence>
<dbReference type="AlphaFoldDB" id="F1DGN3"/>
<evidence type="ECO:0000313" key="4">
    <source>
        <dbReference type="EMBL" id="ADY18511.1"/>
    </source>
</evidence>
<gene>
    <name evidence="4" type="primary">rps10</name>
</gene>
<evidence type="ECO:0000256" key="1">
    <source>
        <dbReference type="ARBA" id="ARBA00022980"/>
    </source>
</evidence>
<protein>
    <submittedName>
        <fullName evidence="4">Ribosomal protein S10</fullName>
    </submittedName>
</protein>
<keyword evidence="2" id="KW-0687">Ribonucleoprotein</keyword>
<dbReference type="EMBL" id="HQ840789">
    <property type="protein sequence ID" value="ADY18511.1"/>
    <property type="molecule type" value="Genomic_DNA"/>
</dbReference>
<keyword evidence="4" id="KW-0496">Mitochondrion</keyword>
<dbReference type="InterPro" id="IPR027486">
    <property type="entry name" value="Ribosomal_uS10_dom"/>
</dbReference>
<geneLocation type="mitochondrion" evidence="4"/>
<keyword evidence="1 4" id="KW-0689">Ribosomal protein</keyword>
<dbReference type="GeneID" id="11542495"/>
<accession>F1DGN3</accession>
<feature type="domain" description="Small ribosomal subunit protein uS10" evidence="3">
    <location>
        <begin position="6"/>
        <end position="104"/>
    </location>
</feature>
<evidence type="ECO:0000259" key="3">
    <source>
        <dbReference type="Pfam" id="PF00338"/>
    </source>
</evidence>
<dbReference type="InterPro" id="IPR036838">
    <property type="entry name" value="Ribosomal_uS10_dom_sf"/>
</dbReference>
<sequence length="197" mass="23290">MRPYFIKISSKNKNSIFTFCSFLFNQSDLKISSKLLAIKILQFNNKRKFFTVLKSPHVNKTAQEQFESKVFSNQFLIHGSSKSNFLHFLKKLKKDLFPDLKLKISFPLQKIISNINLRVKFFDSRNYHLKHYKYFLSQSEACNTIKNYKKISFSGTIDFYECCENRNDLNKHVGYVETYLKVLDIYGELTFSSLKPL</sequence>
<dbReference type="Pfam" id="PF00338">
    <property type="entry name" value="Ribosomal_S10"/>
    <property type="match status" value="1"/>
</dbReference>
<proteinExistence type="predicted"/>
<dbReference type="GO" id="GO:0005840">
    <property type="term" value="C:ribosome"/>
    <property type="evidence" value="ECO:0007669"/>
    <property type="project" value="UniProtKB-KW"/>
</dbReference>
<reference evidence="4" key="2">
    <citation type="submission" date="2011-01" db="EMBL/GenBank/DDBJ databases">
        <authorList>
            <person name="Oudot-Le Secq M.-P."/>
            <person name="Green B.R."/>
        </authorList>
    </citation>
    <scope>NUCLEOTIDE SEQUENCE</scope>
</reference>
<dbReference type="GO" id="GO:1990904">
    <property type="term" value="C:ribonucleoprotein complex"/>
    <property type="evidence" value="ECO:0007669"/>
    <property type="project" value="UniProtKB-KW"/>
</dbReference>
<organism evidence="4">
    <name type="scientific">Phaeodactylum tricornutum</name>
    <name type="common">Diatom</name>
    <dbReference type="NCBI Taxonomy" id="2850"/>
    <lineage>
        <taxon>Eukaryota</taxon>
        <taxon>Sar</taxon>
        <taxon>Stramenopiles</taxon>
        <taxon>Ochrophyta</taxon>
        <taxon>Bacillariophyta</taxon>
        <taxon>Bacillariophyceae</taxon>
        <taxon>Bacillariophycidae</taxon>
        <taxon>Naviculales</taxon>
        <taxon>Phaeodactylaceae</taxon>
        <taxon>Phaeodactylum</taxon>
    </lineage>
</organism>
<dbReference type="SUPFAM" id="SSF54999">
    <property type="entry name" value="Ribosomal protein S10"/>
    <property type="match status" value="1"/>
</dbReference>
<dbReference type="Gene3D" id="3.30.70.600">
    <property type="entry name" value="Ribosomal protein S10 domain"/>
    <property type="match status" value="1"/>
</dbReference>
<reference evidence="4" key="1">
    <citation type="journal article" date="2011" name="Gene">
        <title>Complex repeat structures and novel features in the mitochondrial genomes of the diatoms Phaeodactylum tricornutum and Thalassiosira pseudonana.</title>
        <authorList>
            <person name="Oudot-Le Secq M.P."/>
            <person name="Green B.R."/>
        </authorList>
    </citation>
    <scope>NUCLEOTIDE SEQUENCE</scope>
</reference>
<name>F1DGN3_PHATR</name>